<dbReference type="AlphaFoldDB" id="A0A1I4QEY6"/>
<proteinExistence type="predicted"/>
<evidence type="ECO:0000313" key="2">
    <source>
        <dbReference type="EMBL" id="PKR90706.1"/>
    </source>
</evidence>
<evidence type="ECO:0000313" key="3">
    <source>
        <dbReference type="Proteomes" id="UP000233491"/>
    </source>
</evidence>
<name>A0A1I4QEY6_9HYPH</name>
<dbReference type="InterPro" id="IPR019301">
    <property type="entry name" value="Flagellar_prot_FlgJ_N"/>
</dbReference>
<organism evidence="2 3">
    <name type="scientific">Pleomorphomonas diazotrophica</name>
    <dbReference type="NCBI Taxonomy" id="1166257"/>
    <lineage>
        <taxon>Bacteria</taxon>
        <taxon>Pseudomonadati</taxon>
        <taxon>Pseudomonadota</taxon>
        <taxon>Alphaproteobacteria</taxon>
        <taxon>Hyphomicrobiales</taxon>
        <taxon>Pleomorphomonadaceae</taxon>
        <taxon>Pleomorphomonas</taxon>
    </lineage>
</organism>
<reference evidence="2 3" key="1">
    <citation type="submission" date="2017-12" db="EMBL/GenBank/DDBJ databases">
        <title>Anaerobic carbon monoxide metabolism by Pleomorphomonas carboxyditropha sp. nov., a new mesophilic hydrogenogenic carboxidotroph.</title>
        <authorList>
            <person name="Esquivel-Elizondo S."/>
            <person name="Krajmalnik-Brown R."/>
        </authorList>
    </citation>
    <scope>NUCLEOTIDE SEQUENCE [LARGE SCALE GENOMIC DNA]</scope>
    <source>
        <strain evidence="2 3">R5-392</strain>
    </source>
</reference>
<dbReference type="Proteomes" id="UP000233491">
    <property type="component" value="Unassembled WGS sequence"/>
</dbReference>
<dbReference type="RefSeq" id="WP_101287970.1">
    <property type="nucleotide sequence ID" value="NZ_FOUQ01000001.1"/>
</dbReference>
<gene>
    <name evidence="2" type="ORF">CXZ10_04935</name>
</gene>
<dbReference type="EMBL" id="PJNW01000002">
    <property type="protein sequence ID" value="PKR90706.1"/>
    <property type="molecule type" value="Genomic_DNA"/>
</dbReference>
<evidence type="ECO:0000259" key="1">
    <source>
        <dbReference type="Pfam" id="PF10135"/>
    </source>
</evidence>
<dbReference type="OrthoDB" id="7889190at2"/>
<accession>A0A1I4QEY6</accession>
<dbReference type="Pfam" id="PF10135">
    <property type="entry name" value="Rod-binding"/>
    <property type="match status" value="1"/>
</dbReference>
<feature type="domain" description="Flagellar protein FlgJ N-terminal" evidence="1">
    <location>
        <begin position="125"/>
        <end position="164"/>
    </location>
</feature>
<protein>
    <recommendedName>
        <fullName evidence="1">Flagellar protein FlgJ N-terminal domain-containing protein</fullName>
    </recommendedName>
</protein>
<keyword evidence="3" id="KW-1185">Reference proteome</keyword>
<sequence>MAISPPSDIILDVARAADPERLKVATAKLDRLAETAGTAFADLMPAVSEAGNALVALADTAPVVDPSPSAPFDLHRARLRLQNETALASRVDAAEALAGDRRSKTLESFEAMVLGTFIGSMLPEGAEGVYGSGTAGDVWKSMLSDQLGVQMARAGGIGIADRLAAGHVADASTGAAGPSPLRLAALLSTVPRI</sequence>
<comment type="caution">
    <text evidence="2">The sequence shown here is derived from an EMBL/GenBank/DDBJ whole genome shotgun (WGS) entry which is preliminary data.</text>
</comment>